<evidence type="ECO:0000313" key="3">
    <source>
        <dbReference type="Proteomes" id="UP000192596"/>
    </source>
</evidence>
<feature type="chain" id="PRO_5012528787" evidence="1">
    <location>
        <begin position="18"/>
        <end position="189"/>
    </location>
</feature>
<name>A0A1V8S866_9PEZI</name>
<dbReference type="Proteomes" id="UP000192596">
    <property type="component" value="Unassembled WGS sequence"/>
</dbReference>
<dbReference type="Pfam" id="PF21087">
    <property type="entry name" value="Glyco_hydro_134"/>
    <property type="match status" value="1"/>
</dbReference>
<dbReference type="EMBL" id="NAJO01000123">
    <property type="protein sequence ID" value="OQN95233.1"/>
    <property type="molecule type" value="Genomic_DNA"/>
</dbReference>
<protein>
    <submittedName>
        <fullName evidence="2">Uncharacterized protein</fullName>
    </submittedName>
</protein>
<evidence type="ECO:0000256" key="1">
    <source>
        <dbReference type="SAM" id="SignalP"/>
    </source>
</evidence>
<comment type="caution">
    <text evidence="2">The sequence shown here is derived from an EMBL/GenBank/DDBJ whole genome shotgun (WGS) entry which is preliminary data.</text>
</comment>
<feature type="signal peptide" evidence="1">
    <location>
        <begin position="1"/>
        <end position="17"/>
    </location>
</feature>
<dbReference type="InterPro" id="IPR049168">
    <property type="entry name" value="Glyco_hydro_134"/>
</dbReference>
<dbReference type="STRING" id="1507870.A0A1V8S866"/>
<dbReference type="CDD" id="cd19610">
    <property type="entry name" value="mannanase_GH134"/>
    <property type="match status" value="1"/>
</dbReference>
<reference evidence="3" key="1">
    <citation type="submission" date="2017-03" db="EMBL/GenBank/DDBJ databases">
        <title>Genomes of endolithic fungi from Antarctica.</title>
        <authorList>
            <person name="Coleine C."/>
            <person name="Masonjones S."/>
            <person name="Stajich J.E."/>
        </authorList>
    </citation>
    <scope>NUCLEOTIDE SEQUENCE [LARGE SCALE GENOMIC DNA]</scope>
    <source>
        <strain evidence="3">CCFEE 5527</strain>
    </source>
</reference>
<keyword evidence="1" id="KW-0732">Signal</keyword>
<keyword evidence="3" id="KW-1185">Reference proteome</keyword>
<sequence length="189" mass="20562">MHFATLFLGLIATTALAARLEVQERAAGDRGSYTVSGLGTRKKAVTSASGNTLDMAVAMLETDNMKTTYAYGDNKSGDSANFGIFKQNWGLLRVCSSKFKGQSASQYNNGAALNSDLAADIKALHDCQSYYGINKWFAGHRNGASGLSNPNTADINTYKNAVYWIQTQINSNSKYKTDDTRFWVDVTPI</sequence>
<proteinExistence type="predicted"/>
<organism evidence="2 3">
    <name type="scientific">Cryoendolithus antarcticus</name>
    <dbReference type="NCBI Taxonomy" id="1507870"/>
    <lineage>
        <taxon>Eukaryota</taxon>
        <taxon>Fungi</taxon>
        <taxon>Dikarya</taxon>
        <taxon>Ascomycota</taxon>
        <taxon>Pezizomycotina</taxon>
        <taxon>Dothideomycetes</taxon>
        <taxon>Dothideomycetidae</taxon>
        <taxon>Cladosporiales</taxon>
        <taxon>Cladosporiaceae</taxon>
        <taxon>Cryoendolithus</taxon>
    </lineage>
</organism>
<dbReference type="OrthoDB" id="2888121at2759"/>
<gene>
    <name evidence="2" type="ORF">B0A48_18727</name>
</gene>
<accession>A0A1V8S866</accession>
<evidence type="ECO:0000313" key="2">
    <source>
        <dbReference type="EMBL" id="OQN95233.1"/>
    </source>
</evidence>
<dbReference type="AlphaFoldDB" id="A0A1V8S866"/>
<dbReference type="InParanoid" id="A0A1V8S866"/>